<dbReference type="RefSeq" id="WP_002683048.1">
    <property type="nucleotide sequence ID" value="NZ_JH600070.1"/>
</dbReference>
<protein>
    <submittedName>
        <fullName evidence="2">Positive regulator of sigma E activity</fullName>
    </submittedName>
</protein>
<keyword evidence="3" id="KW-1185">Reference proteome</keyword>
<keyword evidence="1" id="KW-0472">Membrane</keyword>
<dbReference type="EMBL" id="JH600070">
    <property type="protein sequence ID" value="EIJ41262.1"/>
    <property type="molecule type" value="Genomic_DNA"/>
</dbReference>
<dbReference type="AlphaFoldDB" id="I3CCB9"/>
<dbReference type="eggNOG" id="COG3086">
    <property type="taxonomic scope" value="Bacteria"/>
</dbReference>
<sequence>MLEEEGVIVEATEKFVWVRTQRRSGCAQCSVDGCGTSSLASLFGQKINEVRVINNLSAKLGDKVIIGLEERALLRGSLLLYILPLIFLFLVAASYDSLAISSGLPSGEGWTALAGLFGLAGGLGLAHYLSSRLEEDTRYQPVLIKIANPTLYYPTINNVSPSLHETSR</sequence>
<keyword evidence="1" id="KW-0812">Transmembrane</keyword>
<dbReference type="Proteomes" id="UP000005744">
    <property type="component" value="Unassembled WGS sequence"/>
</dbReference>
<name>I3CCB9_9GAMM</name>
<reference evidence="2 3" key="1">
    <citation type="submission" date="2011-11" db="EMBL/GenBank/DDBJ databases">
        <title>Improved High-Quality Draft sequence of Beggiatoa alba B18lD.</title>
        <authorList>
            <consortium name="US DOE Joint Genome Institute"/>
            <person name="Lucas S."/>
            <person name="Han J."/>
            <person name="Lapidus A."/>
            <person name="Cheng J.-F."/>
            <person name="Goodwin L."/>
            <person name="Pitluck S."/>
            <person name="Peters L."/>
            <person name="Mikhailova N."/>
            <person name="Held B."/>
            <person name="Detter J.C."/>
            <person name="Han C."/>
            <person name="Tapia R."/>
            <person name="Land M."/>
            <person name="Hauser L."/>
            <person name="Kyrpides N."/>
            <person name="Ivanova N."/>
            <person name="Pagani I."/>
            <person name="Samuel K."/>
            <person name="Teske A."/>
            <person name="Mueller J."/>
            <person name="Woyke T."/>
        </authorList>
    </citation>
    <scope>NUCLEOTIDE SEQUENCE [LARGE SCALE GENOMIC DNA]</scope>
    <source>
        <strain evidence="2 3">B18LD</strain>
    </source>
</reference>
<evidence type="ECO:0000313" key="2">
    <source>
        <dbReference type="EMBL" id="EIJ41262.1"/>
    </source>
</evidence>
<gene>
    <name evidence="2" type="ORF">BegalDRAFT_0342</name>
</gene>
<dbReference type="STRING" id="395493.BegalDRAFT_0342"/>
<accession>I3CCB9</accession>
<proteinExistence type="predicted"/>
<feature type="transmembrane region" description="Helical" evidence="1">
    <location>
        <begin position="78"/>
        <end position="98"/>
    </location>
</feature>
<dbReference type="OrthoDB" id="9795854at2"/>
<dbReference type="InterPro" id="IPR007359">
    <property type="entry name" value="SigmaE_reg_RseC_MucC"/>
</dbReference>
<keyword evidence="1" id="KW-1133">Transmembrane helix</keyword>
<dbReference type="PIRSF" id="PIRSF004923">
    <property type="entry name" value="RseC"/>
    <property type="match status" value="1"/>
</dbReference>
<dbReference type="HOGENOM" id="CLU_124911_0_2_6"/>
<organism evidence="2 3">
    <name type="scientific">Beggiatoa alba B18LD</name>
    <dbReference type="NCBI Taxonomy" id="395493"/>
    <lineage>
        <taxon>Bacteria</taxon>
        <taxon>Pseudomonadati</taxon>
        <taxon>Pseudomonadota</taxon>
        <taxon>Gammaproteobacteria</taxon>
        <taxon>Thiotrichales</taxon>
        <taxon>Thiotrichaceae</taxon>
        <taxon>Beggiatoa</taxon>
    </lineage>
</organism>
<dbReference type="PANTHER" id="PTHR35867">
    <property type="entry name" value="PROTEIN RSEC"/>
    <property type="match status" value="1"/>
</dbReference>
<dbReference type="InterPro" id="IPR026268">
    <property type="entry name" value="RseC"/>
</dbReference>
<evidence type="ECO:0000256" key="1">
    <source>
        <dbReference type="SAM" id="Phobius"/>
    </source>
</evidence>
<dbReference type="PANTHER" id="PTHR35867:SF1">
    <property type="entry name" value="PROTEIN RSEC"/>
    <property type="match status" value="1"/>
</dbReference>
<evidence type="ECO:0000313" key="3">
    <source>
        <dbReference type="Proteomes" id="UP000005744"/>
    </source>
</evidence>
<dbReference type="Pfam" id="PF04246">
    <property type="entry name" value="RseC_MucC"/>
    <property type="match status" value="1"/>
</dbReference>
<feature type="transmembrane region" description="Helical" evidence="1">
    <location>
        <begin position="110"/>
        <end position="129"/>
    </location>
</feature>